<dbReference type="OrthoDB" id="9796641at2"/>
<dbReference type="KEGG" id="cyp:PCC8801_1561"/>
<keyword evidence="2" id="KW-1185">Reference proteome</keyword>
<name>B7JUR9_RIPO1</name>
<dbReference type="RefSeq" id="WP_012594886.1">
    <property type="nucleotide sequence ID" value="NC_011726.1"/>
</dbReference>
<protein>
    <submittedName>
        <fullName evidence="1">Uncharacterized protein</fullName>
    </submittedName>
</protein>
<reference evidence="2" key="1">
    <citation type="journal article" date="2011" name="MBio">
        <title>Novel metabolic attributes of the genus Cyanothece, comprising a group of unicellular nitrogen-fixing Cyanobacteria.</title>
        <authorList>
            <person name="Bandyopadhyay A."/>
            <person name="Elvitigala T."/>
            <person name="Welsh E."/>
            <person name="Stockel J."/>
            <person name="Liberton M."/>
            <person name="Min H."/>
            <person name="Sherman L.A."/>
            <person name="Pakrasi H.B."/>
        </authorList>
    </citation>
    <scope>NUCLEOTIDE SEQUENCE [LARGE SCALE GENOMIC DNA]</scope>
    <source>
        <strain evidence="2">PCC 8801</strain>
    </source>
</reference>
<dbReference type="AlphaFoldDB" id="B7JUR9"/>
<evidence type="ECO:0000313" key="1">
    <source>
        <dbReference type="EMBL" id="ACK65613.1"/>
    </source>
</evidence>
<gene>
    <name evidence="1" type="ordered locus">PCC8801_1561</name>
</gene>
<evidence type="ECO:0000313" key="2">
    <source>
        <dbReference type="Proteomes" id="UP000008204"/>
    </source>
</evidence>
<proteinExistence type="predicted"/>
<sequence>MNNERITKLSLEDWGKMEGKTDWNMVDSMTKEEIEKNAWNDLDNQPLSDEFWEEAEVIFPEENYLVNS</sequence>
<dbReference type="EMBL" id="CP001287">
    <property type="protein sequence ID" value="ACK65613.1"/>
    <property type="molecule type" value="Genomic_DNA"/>
</dbReference>
<dbReference type="Proteomes" id="UP000008204">
    <property type="component" value="Chromosome"/>
</dbReference>
<organism evidence="1 2">
    <name type="scientific">Rippkaea orientalis (strain PCC 8801 / RF-1)</name>
    <name type="common">Cyanothece sp. (strain PCC 8801)</name>
    <dbReference type="NCBI Taxonomy" id="41431"/>
    <lineage>
        <taxon>Bacteria</taxon>
        <taxon>Bacillati</taxon>
        <taxon>Cyanobacteriota</taxon>
        <taxon>Cyanophyceae</taxon>
        <taxon>Oscillatoriophycideae</taxon>
        <taxon>Chroococcales</taxon>
        <taxon>Aphanothecaceae</taxon>
        <taxon>Rippkaea</taxon>
        <taxon>Rippkaea orientalis</taxon>
    </lineage>
</organism>
<dbReference type="HOGENOM" id="CLU_206430_0_0_3"/>
<accession>B7JUR9</accession>